<evidence type="ECO:0000313" key="10">
    <source>
        <dbReference type="Proteomes" id="UP000093000"/>
    </source>
</evidence>
<evidence type="ECO:0000256" key="1">
    <source>
        <dbReference type="ARBA" id="ARBA00004123"/>
    </source>
</evidence>
<sequence>MYAQTTDRLIELPMYPSIESTLPPCTFTLNTIDSPLPYPSLENWTVSHLDLINHYPRSDTSSSSGTPDMNLYEPQLLCLLNNFSFPSATLMTERSDSNFSMLYDTNQLVPSLSCQDRDFSFELSPDTITSISSKSDNSSFESQVNPYFVLYQDTNSTVSNSSEDTHPMHSCQWSDCTEMAVSLDQLMTHICDQHIGSGKAAYLCEWKDCGRNKKPFMKRHKMHNHMRTHTGEKPFVCTIDNCKKTFSRPDSLSTHVKTHSDVRPYFCTYPECDKAYFHSRSLRKHIKSIHLKKSTLVRRITSPLTMVAQQQKT</sequence>
<dbReference type="Pfam" id="PF00096">
    <property type="entry name" value="zf-C2H2"/>
    <property type="match status" value="2"/>
</dbReference>
<evidence type="ECO:0000256" key="2">
    <source>
        <dbReference type="ARBA" id="ARBA00022723"/>
    </source>
</evidence>
<feature type="domain" description="C2H2-type" evidence="8">
    <location>
        <begin position="265"/>
        <end position="295"/>
    </location>
</feature>
<dbReference type="Pfam" id="PF23561">
    <property type="entry name" value="zf-C2H2_15"/>
    <property type="match status" value="1"/>
</dbReference>
<keyword evidence="6" id="KW-0539">Nucleus</keyword>
<dbReference type="PROSITE" id="PS00028">
    <property type="entry name" value="ZINC_FINGER_C2H2_1"/>
    <property type="match status" value="2"/>
</dbReference>
<protein>
    <submittedName>
        <fullName evidence="9">Transcriptional activator cubitus interruptus</fullName>
    </submittedName>
</protein>
<dbReference type="SUPFAM" id="SSF57667">
    <property type="entry name" value="beta-beta-alpha zinc fingers"/>
    <property type="match status" value="2"/>
</dbReference>
<gene>
    <name evidence="9" type="primary">ci</name>
    <name evidence="9" type="ORF">A0J61_07280</name>
</gene>
<keyword evidence="2" id="KW-0479">Metal-binding</keyword>
<keyword evidence="10" id="KW-1185">Reference proteome</keyword>
<dbReference type="OrthoDB" id="654211at2759"/>
<accession>A0A1C7N6A5</accession>
<evidence type="ECO:0000313" key="9">
    <source>
        <dbReference type="EMBL" id="OBZ84673.1"/>
    </source>
</evidence>
<reference evidence="9 10" key="1">
    <citation type="submission" date="2016-03" db="EMBL/GenBank/DDBJ databases">
        <title>Choanephora cucurbitarum.</title>
        <authorList>
            <person name="Min B."/>
            <person name="Park H."/>
            <person name="Park J.-H."/>
            <person name="Shin H.-D."/>
            <person name="Choi I.-G."/>
        </authorList>
    </citation>
    <scope>NUCLEOTIDE SEQUENCE [LARGE SCALE GENOMIC DNA]</scope>
    <source>
        <strain evidence="9 10">KUS-F28377</strain>
    </source>
</reference>
<keyword evidence="4 7" id="KW-0863">Zinc-finger</keyword>
<keyword evidence="5" id="KW-0862">Zinc</keyword>
<comment type="caution">
    <text evidence="9">The sequence shown here is derived from an EMBL/GenBank/DDBJ whole genome shotgun (WGS) entry which is preliminary data.</text>
</comment>
<dbReference type="GO" id="GO:0005634">
    <property type="term" value="C:nucleus"/>
    <property type="evidence" value="ECO:0007669"/>
    <property type="project" value="UniProtKB-SubCell"/>
</dbReference>
<dbReference type="InParanoid" id="A0A1C7N6A5"/>
<comment type="subcellular location">
    <subcellularLocation>
        <location evidence="1">Nucleus</location>
    </subcellularLocation>
</comment>
<keyword evidence="3" id="KW-0677">Repeat</keyword>
<dbReference type="Proteomes" id="UP000093000">
    <property type="component" value="Unassembled WGS sequence"/>
</dbReference>
<feature type="domain" description="C2H2-type" evidence="8">
    <location>
        <begin position="202"/>
        <end position="234"/>
    </location>
</feature>
<dbReference type="InterPro" id="IPR036236">
    <property type="entry name" value="Znf_C2H2_sf"/>
</dbReference>
<dbReference type="FunFam" id="3.30.160.60:FF:002343">
    <property type="entry name" value="Zinc finger protein 33A"/>
    <property type="match status" value="1"/>
</dbReference>
<dbReference type="PANTHER" id="PTHR45718:SF4">
    <property type="entry name" value="TRANSCRIPTIONAL ACTIVATOR CUBITUS INTERRUPTUS"/>
    <property type="match status" value="1"/>
</dbReference>
<dbReference type="GO" id="GO:0000981">
    <property type="term" value="F:DNA-binding transcription factor activity, RNA polymerase II-specific"/>
    <property type="evidence" value="ECO:0007669"/>
    <property type="project" value="TreeGrafter"/>
</dbReference>
<name>A0A1C7N6A5_9FUNG</name>
<evidence type="ECO:0000256" key="6">
    <source>
        <dbReference type="ARBA" id="ARBA00023242"/>
    </source>
</evidence>
<dbReference type="InterPro" id="IPR013087">
    <property type="entry name" value="Znf_C2H2_type"/>
</dbReference>
<dbReference type="EMBL" id="LUGH01000483">
    <property type="protein sequence ID" value="OBZ84673.1"/>
    <property type="molecule type" value="Genomic_DNA"/>
</dbReference>
<dbReference type="InterPro" id="IPR043359">
    <property type="entry name" value="GLI-like"/>
</dbReference>
<evidence type="ECO:0000256" key="4">
    <source>
        <dbReference type="ARBA" id="ARBA00022771"/>
    </source>
</evidence>
<evidence type="ECO:0000256" key="5">
    <source>
        <dbReference type="ARBA" id="ARBA00022833"/>
    </source>
</evidence>
<organism evidence="9 10">
    <name type="scientific">Choanephora cucurbitarum</name>
    <dbReference type="NCBI Taxonomy" id="101091"/>
    <lineage>
        <taxon>Eukaryota</taxon>
        <taxon>Fungi</taxon>
        <taxon>Fungi incertae sedis</taxon>
        <taxon>Mucoromycota</taxon>
        <taxon>Mucoromycotina</taxon>
        <taxon>Mucoromycetes</taxon>
        <taxon>Mucorales</taxon>
        <taxon>Mucorineae</taxon>
        <taxon>Choanephoraceae</taxon>
        <taxon>Choanephoroideae</taxon>
        <taxon>Choanephora</taxon>
    </lineage>
</organism>
<dbReference type="GO" id="GO:0008270">
    <property type="term" value="F:zinc ion binding"/>
    <property type="evidence" value="ECO:0007669"/>
    <property type="project" value="UniProtKB-KW"/>
</dbReference>
<dbReference type="PANTHER" id="PTHR45718">
    <property type="entry name" value="TRANSCRIPTIONAL ACTIVATOR CUBITUS INTERRUPTUS"/>
    <property type="match status" value="1"/>
</dbReference>
<evidence type="ECO:0000259" key="8">
    <source>
        <dbReference type="PROSITE" id="PS50157"/>
    </source>
</evidence>
<proteinExistence type="predicted"/>
<dbReference type="PROSITE" id="PS50157">
    <property type="entry name" value="ZINC_FINGER_C2H2_2"/>
    <property type="match status" value="3"/>
</dbReference>
<dbReference type="STRING" id="101091.A0A1C7N6A5"/>
<evidence type="ECO:0000256" key="7">
    <source>
        <dbReference type="PROSITE-ProRule" id="PRU00042"/>
    </source>
</evidence>
<dbReference type="GO" id="GO:0000978">
    <property type="term" value="F:RNA polymerase II cis-regulatory region sequence-specific DNA binding"/>
    <property type="evidence" value="ECO:0007669"/>
    <property type="project" value="TreeGrafter"/>
</dbReference>
<evidence type="ECO:0000256" key="3">
    <source>
        <dbReference type="ARBA" id="ARBA00022737"/>
    </source>
</evidence>
<dbReference type="AlphaFoldDB" id="A0A1C7N6A5"/>
<dbReference type="InterPro" id="IPR056436">
    <property type="entry name" value="Znf-C2H2_ZIC1-5/GLI1-3-like"/>
</dbReference>
<dbReference type="SMART" id="SM00355">
    <property type="entry name" value="ZnF_C2H2"/>
    <property type="match status" value="4"/>
</dbReference>
<feature type="domain" description="C2H2-type" evidence="8">
    <location>
        <begin position="235"/>
        <end position="264"/>
    </location>
</feature>
<dbReference type="Gene3D" id="3.30.160.60">
    <property type="entry name" value="Classic Zinc Finger"/>
    <property type="match status" value="4"/>
</dbReference>